<gene>
    <name evidence="5" type="ORF">EYC84_006295</name>
</gene>
<evidence type="ECO:0000256" key="1">
    <source>
        <dbReference type="ARBA" id="ARBA00004370"/>
    </source>
</evidence>
<dbReference type="Proteomes" id="UP000322873">
    <property type="component" value="Unassembled WGS sequence"/>
</dbReference>
<dbReference type="PROSITE" id="PS00501">
    <property type="entry name" value="SPASE_I_1"/>
    <property type="match status" value="1"/>
</dbReference>
<organism evidence="5 6">
    <name type="scientific">Monilinia fructicola</name>
    <name type="common">Brown rot fungus</name>
    <name type="synonym">Ciboria fructicola</name>
    <dbReference type="NCBI Taxonomy" id="38448"/>
    <lineage>
        <taxon>Eukaryota</taxon>
        <taxon>Fungi</taxon>
        <taxon>Dikarya</taxon>
        <taxon>Ascomycota</taxon>
        <taxon>Pezizomycotina</taxon>
        <taxon>Leotiomycetes</taxon>
        <taxon>Helotiales</taxon>
        <taxon>Sclerotiniaceae</taxon>
        <taxon>Monilinia</taxon>
    </lineage>
</organism>
<proteinExistence type="predicted"/>
<evidence type="ECO:0000313" key="6">
    <source>
        <dbReference type="Proteomes" id="UP000322873"/>
    </source>
</evidence>
<protein>
    <submittedName>
        <fullName evidence="5">Uncharacterized protein</fullName>
    </submittedName>
</protein>
<keyword evidence="4" id="KW-0812">Transmembrane</keyword>
<accession>A0A5M9K7E0</accession>
<dbReference type="EMBL" id="VICG01000001">
    <property type="protein sequence ID" value="KAA8576136.1"/>
    <property type="molecule type" value="Genomic_DNA"/>
</dbReference>
<evidence type="ECO:0000313" key="5">
    <source>
        <dbReference type="EMBL" id="KAA8576136.1"/>
    </source>
</evidence>
<evidence type="ECO:0000256" key="2">
    <source>
        <dbReference type="ARBA" id="ARBA00022801"/>
    </source>
</evidence>
<evidence type="ECO:0000256" key="4">
    <source>
        <dbReference type="SAM" id="Phobius"/>
    </source>
</evidence>
<dbReference type="GO" id="GO:0016020">
    <property type="term" value="C:membrane"/>
    <property type="evidence" value="ECO:0007669"/>
    <property type="project" value="UniProtKB-SubCell"/>
</dbReference>
<name>A0A5M9K7E0_MONFR</name>
<reference evidence="5 6" key="1">
    <citation type="submission" date="2019-06" db="EMBL/GenBank/DDBJ databases">
        <title>Genome Sequence of the Brown Rot Fungal Pathogen Monilinia fructicola.</title>
        <authorList>
            <person name="De Miccolis Angelini R.M."/>
            <person name="Landi L."/>
            <person name="Abate D."/>
            <person name="Pollastro S."/>
            <person name="Romanazzi G."/>
            <person name="Faretra F."/>
        </authorList>
    </citation>
    <scope>NUCLEOTIDE SEQUENCE [LARGE SCALE GENOMIC DNA]</scope>
    <source>
        <strain evidence="5 6">Mfrc123</strain>
    </source>
</reference>
<keyword evidence="2" id="KW-0378">Hydrolase</keyword>
<feature type="transmembrane region" description="Helical" evidence="4">
    <location>
        <begin position="41"/>
        <end position="65"/>
    </location>
</feature>
<keyword evidence="4" id="KW-1133">Transmembrane helix</keyword>
<dbReference type="GO" id="GO:0004252">
    <property type="term" value="F:serine-type endopeptidase activity"/>
    <property type="evidence" value="ECO:0007669"/>
    <property type="project" value="InterPro"/>
</dbReference>
<keyword evidence="3 4" id="KW-0472">Membrane</keyword>
<dbReference type="InterPro" id="IPR019756">
    <property type="entry name" value="Pept_S26A_signal_pept_1_Ser-AS"/>
</dbReference>
<sequence>MRLRFVYDMISYHSVSTSMESTLYEGDFFWASYRTTNNQFYVWRILLFIWIFYGFHQQFAIWIYLLHAV</sequence>
<dbReference type="AlphaFoldDB" id="A0A5M9K7E0"/>
<comment type="caution">
    <text evidence="5">The sequence shown here is derived from an EMBL/GenBank/DDBJ whole genome shotgun (WGS) entry which is preliminary data.</text>
</comment>
<comment type="subcellular location">
    <subcellularLocation>
        <location evidence="1">Membrane</location>
    </subcellularLocation>
</comment>
<keyword evidence="6" id="KW-1185">Reference proteome</keyword>
<evidence type="ECO:0000256" key="3">
    <source>
        <dbReference type="ARBA" id="ARBA00023136"/>
    </source>
</evidence>